<evidence type="ECO:0000256" key="1">
    <source>
        <dbReference type="SAM" id="Phobius"/>
    </source>
</evidence>
<dbReference type="AlphaFoldDB" id="A0AAW8JBQ0"/>
<dbReference type="InterPro" id="IPR009305">
    <property type="entry name" value="Mpo1-like"/>
</dbReference>
<feature type="transmembrane region" description="Helical" evidence="1">
    <location>
        <begin position="31"/>
        <end position="57"/>
    </location>
</feature>
<dbReference type="GO" id="GO:0016020">
    <property type="term" value="C:membrane"/>
    <property type="evidence" value="ECO:0007669"/>
    <property type="project" value="GOC"/>
</dbReference>
<dbReference type="RefSeq" id="WP_308982166.1">
    <property type="nucleotide sequence ID" value="NZ_JAVIDL010000056.1"/>
</dbReference>
<name>A0AAW8JBQ0_9GAMM</name>
<dbReference type="EMBL" id="JAVIDL010000056">
    <property type="protein sequence ID" value="MDQ8937205.1"/>
    <property type="molecule type" value="Genomic_DNA"/>
</dbReference>
<evidence type="ECO:0000313" key="2">
    <source>
        <dbReference type="EMBL" id="MDQ8937205.1"/>
    </source>
</evidence>
<dbReference type="PANTHER" id="PTHR28026:SF9">
    <property type="entry name" value="2-HYDROXY-PALMITIC ACID DIOXYGENASE MPO1"/>
    <property type="match status" value="1"/>
</dbReference>
<dbReference type="Pfam" id="PF06127">
    <property type="entry name" value="Mpo1-like"/>
    <property type="match status" value="1"/>
</dbReference>
<protein>
    <submittedName>
        <fullName evidence="2">DUF962 domain-containing protein</fullName>
    </submittedName>
</protein>
<reference evidence="2" key="1">
    <citation type="submission" date="2023-08" db="EMBL/GenBank/DDBJ databases">
        <title>Emergence of clinically-relevant ST2 carbapenem-resistant Acinetobacter baumannii strains in hospital sewages in Zhejiang, East of China.</title>
        <authorList>
            <person name="Kaichao C."/>
            <person name="Zhang R."/>
        </authorList>
    </citation>
    <scope>NUCLEOTIDE SEQUENCE</scope>
    <source>
        <strain evidence="2">M-RB-37</strain>
    </source>
</reference>
<organism evidence="2 3">
    <name type="scientific">Acinetobacter rudis</name>
    <dbReference type="NCBI Taxonomy" id="632955"/>
    <lineage>
        <taxon>Bacteria</taxon>
        <taxon>Pseudomonadati</taxon>
        <taxon>Pseudomonadota</taxon>
        <taxon>Gammaproteobacteria</taxon>
        <taxon>Moraxellales</taxon>
        <taxon>Moraxellaceae</taxon>
        <taxon>Acinetobacter</taxon>
    </lineage>
</organism>
<dbReference type="Proteomes" id="UP001243844">
    <property type="component" value="Unassembled WGS sequence"/>
</dbReference>
<evidence type="ECO:0000313" key="3">
    <source>
        <dbReference type="Proteomes" id="UP001243844"/>
    </source>
</evidence>
<gene>
    <name evidence="2" type="ORF">RFH47_15940</name>
</gene>
<keyword evidence="1" id="KW-0472">Membrane</keyword>
<feature type="transmembrane region" description="Helical" evidence="1">
    <location>
        <begin position="118"/>
        <end position="137"/>
    </location>
</feature>
<sequence>MKSINEWFEEYSDSHQNQTNKKIHWVCVPTILFAIIGILAQWSAALTALILILMLVFYAQLDLVLSIAMAILLVLMAWLVLLLPFGQGFYIALFVIAWIGQFYGHKVEGKKPSFFKDLQFLLIGPLWCMDAYLAKLWPSRWKSRQSSQIQSLPMPESTHIDSMS</sequence>
<dbReference type="PANTHER" id="PTHR28026">
    <property type="entry name" value="DUF962 DOMAIN PROTEIN (AFU_ORTHOLOGUE AFUA_8G05310)"/>
    <property type="match status" value="1"/>
</dbReference>
<dbReference type="GO" id="GO:0046521">
    <property type="term" value="P:sphingoid catabolic process"/>
    <property type="evidence" value="ECO:0007669"/>
    <property type="project" value="TreeGrafter"/>
</dbReference>
<feature type="transmembrane region" description="Helical" evidence="1">
    <location>
        <begin position="89"/>
        <end position="106"/>
    </location>
</feature>
<keyword evidence="1" id="KW-1133">Transmembrane helix</keyword>
<comment type="caution">
    <text evidence="2">The sequence shown here is derived from an EMBL/GenBank/DDBJ whole genome shotgun (WGS) entry which is preliminary data.</text>
</comment>
<keyword evidence="1" id="KW-0812">Transmembrane</keyword>
<proteinExistence type="predicted"/>
<accession>A0AAW8JBQ0</accession>